<evidence type="ECO:0000313" key="2">
    <source>
        <dbReference type="Proteomes" id="UP001374584"/>
    </source>
</evidence>
<keyword evidence="2" id="KW-1185">Reference proteome</keyword>
<name>A0AAN9N0N7_PHACN</name>
<dbReference type="EMBL" id="JAYMYR010000005">
    <property type="protein sequence ID" value="KAK7364545.1"/>
    <property type="molecule type" value="Genomic_DNA"/>
</dbReference>
<proteinExistence type="predicted"/>
<dbReference type="AlphaFoldDB" id="A0AAN9N0N7"/>
<gene>
    <name evidence="1" type="ORF">VNO80_13282</name>
</gene>
<evidence type="ECO:0000313" key="1">
    <source>
        <dbReference type="EMBL" id="KAK7364545.1"/>
    </source>
</evidence>
<organism evidence="1 2">
    <name type="scientific">Phaseolus coccineus</name>
    <name type="common">Scarlet runner bean</name>
    <name type="synonym">Phaseolus multiflorus</name>
    <dbReference type="NCBI Taxonomy" id="3886"/>
    <lineage>
        <taxon>Eukaryota</taxon>
        <taxon>Viridiplantae</taxon>
        <taxon>Streptophyta</taxon>
        <taxon>Embryophyta</taxon>
        <taxon>Tracheophyta</taxon>
        <taxon>Spermatophyta</taxon>
        <taxon>Magnoliopsida</taxon>
        <taxon>eudicotyledons</taxon>
        <taxon>Gunneridae</taxon>
        <taxon>Pentapetalae</taxon>
        <taxon>rosids</taxon>
        <taxon>fabids</taxon>
        <taxon>Fabales</taxon>
        <taxon>Fabaceae</taxon>
        <taxon>Papilionoideae</taxon>
        <taxon>50 kb inversion clade</taxon>
        <taxon>NPAAA clade</taxon>
        <taxon>indigoferoid/millettioid clade</taxon>
        <taxon>Phaseoleae</taxon>
        <taxon>Phaseolus</taxon>
    </lineage>
</organism>
<sequence length="81" mass="9115">MQPPSRFLSFTQFPPSCYVACTAPASTDLLPQLYCFNSNQLQQPHHDAHVPLALCHLLSYPHCPSFNLSLAYNIRKKVKVA</sequence>
<protein>
    <submittedName>
        <fullName evidence="1">Uncharacterized protein</fullName>
    </submittedName>
</protein>
<reference evidence="1 2" key="1">
    <citation type="submission" date="2024-01" db="EMBL/GenBank/DDBJ databases">
        <title>The genomes of 5 underutilized Papilionoideae crops provide insights into root nodulation and disease resistanc.</title>
        <authorList>
            <person name="Jiang F."/>
        </authorList>
    </citation>
    <scope>NUCLEOTIDE SEQUENCE [LARGE SCALE GENOMIC DNA]</scope>
    <source>
        <strain evidence="1">JINMINGXINNONG_FW02</strain>
        <tissue evidence="1">Leaves</tissue>
    </source>
</reference>
<accession>A0AAN9N0N7</accession>
<dbReference type="Proteomes" id="UP001374584">
    <property type="component" value="Unassembled WGS sequence"/>
</dbReference>
<comment type="caution">
    <text evidence="1">The sequence shown here is derived from an EMBL/GenBank/DDBJ whole genome shotgun (WGS) entry which is preliminary data.</text>
</comment>